<evidence type="ECO:0000313" key="1">
    <source>
        <dbReference type="EMBL" id="KXG74364.1"/>
    </source>
</evidence>
<sequence>MKKAQKTDIVKTEQEKIGKEFKFVLRISATAKSERKKGINK</sequence>
<reference evidence="1 2" key="1">
    <citation type="submission" date="2015-12" db="EMBL/GenBank/DDBJ databases">
        <title>Draft genome sequence of the thermoanaerobe Thermotalea metallivorans, an isolate from the runoff channel of the Great Artesian Basin, Australia.</title>
        <authorList>
            <person name="Patel B.K."/>
        </authorList>
    </citation>
    <scope>NUCLEOTIDE SEQUENCE [LARGE SCALE GENOMIC DNA]</scope>
    <source>
        <strain evidence="1 2">B2-1</strain>
    </source>
</reference>
<comment type="caution">
    <text evidence="1">The sequence shown here is derived from an EMBL/GenBank/DDBJ whole genome shotgun (WGS) entry which is preliminary data.</text>
</comment>
<dbReference type="Proteomes" id="UP000070456">
    <property type="component" value="Unassembled WGS sequence"/>
</dbReference>
<keyword evidence="2" id="KW-1185">Reference proteome</keyword>
<organism evidence="1 2">
    <name type="scientific">Thermotalea metallivorans</name>
    <dbReference type="NCBI Taxonomy" id="520762"/>
    <lineage>
        <taxon>Bacteria</taxon>
        <taxon>Bacillati</taxon>
        <taxon>Bacillota</taxon>
        <taxon>Clostridia</taxon>
        <taxon>Peptostreptococcales</taxon>
        <taxon>Thermotaleaceae</taxon>
        <taxon>Thermotalea</taxon>
    </lineage>
</organism>
<accession>A0A140L1D9</accession>
<evidence type="ECO:0000313" key="2">
    <source>
        <dbReference type="Proteomes" id="UP000070456"/>
    </source>
</evidence>
<dbReference type="STRING" id="520762.AN619_24150"/>
<protein>
    <submittedName>
        <fullName evidence="1">Uncharacterized protein</fullName>
    </submittedName>
</protein>
<name>A0A140L1D9_9FIRM</name>
<dbReference type="RefSeq" id="WP_278279903.1">
    <property type="nucleotide sequence ID" value="NZ_LOEE01000056.1"/>
</dbReference>
<gene>
    <name evidence="1" type="ORF">AN619_24150</name>
</gene>
<proteinExistence type="predicted"/>
<dbReference type="EMBL" id="LOEE01000056">
    <property type="protein sequence ID" value="KXG74364.1"/>
    <property type="molecule type" value="Genomic_DNA"/>
</dbReference>
<dbReference type="AlphaFoldDB" id="A0A140L1D9"/>